<dbReference type="CDD" id="cd15482">
    <property type="entry name" value="Sialidase_non-viral"/>
    <property type="match status" value="1"/>
</dbReference>
<dbReference type="PANTHER" id="PTHR43739:SF5">
    <property type="entry name" value="EXO-ALPHA-SIALIDASE"/>
    <property type="match status" value="1"/>
</dbReference>
<keyword evidence="3" id="KW-1185">Reference proteome</keyword>
<dbReference type="InterPro" id="IPR052025">
    <property type="entry name" value="Xyloglucanase_GH74"/>
</dbReference>
<dbReference type="Gene3D" id="2.60.40.4070">
    <property type="match status" value="1"/>
</dbReference>
<reference evidence="3" key="1">
    <citation type="journal article" date="2019" name="Int. J. Syst. Evol. Microbiol.">
        <title>The Global Catalogue of Microorganisms (GCM) 10K type strain sequencing project: providing services to taxonomists for standard genome sequencing and annotation.</title>
        <authorList>
            <consortium name="The Broad Institute Genomics Platform"/>
            <consortium name="The Broad Institute Genome Sequencing Center for Infectious Disease"/>
            <person name="Wu L."/>
            <person name="Ma J."/>
        </authorList>
    </citation>
    <scope>NUCLEOTIDE SEQUENCE [LARGE SCALE GENOMIC DNA]</scope>
    <source>
        <strain evidence="3">KCTC 52042</strain>
    </source>
</reference>
<dbReference type="Pfam" id="PF18962">
    <property type="entry name" value="Por_Secre_tail"/>
    <property type="match status" value="1"/>
</dbReference>
<protein>
    <submittedName>
        <fullName evidence="2">T9SS type A sorting domain-containing protein</fullName>
    </submittedName>
</protein>
<dbReference type="PANTHER" id="PTHR43739">
    <property type="entry name" value="XYLOGLUCANASE (EUROFUNG)"/>
    <property type="match status" value="1"/>
</dbReference>
<name>A0ABW5JGH4_9BACT</name>
<dbReference type="InterPro" id="IPR026444">
    <property type="entry name" value="Secre_tail"/>
</dbReference>
<feature type="domain" description="Secretion system C-terminal sorting" evidence="1">
    <location>
        <begin position="852"/>
        <end position="917"/>
    </location>
</feature>
<accession>A0ABW5JGH4</accession>
<organism evidence="2 3">
    <name type="scientific">Gracilimonas halophila</name>
    <dbReference type="NCBI Taxonomy" id="1834464"/>
    <lineage>
        <taxon>Bacteria</taxon>
        <taxon>Pseudomonadati</taxon>
        <taxon>Balneolota</taxon>
        <taxon>Balneolia</taxon>
        <taxon>Balneolales</taxon>
        <taxon>Balneolaceae</taxon>
        <taxon>Gracilimonas</taxon>
    </lineage>
</organism>
<evidence type="ECO:0000259" key="1">
    <source>
        <dbReference type="Pfam" id="PF18962"/>
    </source>
</evidence>
<sequence length="937" mass="101232">MKLIRAFLPGIILLLLLGTPLFISNNPDVPTLEKQKKTLQDRQRLNKGRADYFFQLLRDPATDDIPKNIRNLELKQAENLPVRPEFAKLGNPQAYNFTEVGPFDVGGRTRALAVDIENPDIVLAGGVSGGVWRSTDGGDNWTLVTDPSEISSVTYLAQDPRSGFTDNWYFVTGEFTGNSANTQGGGAFYYGNGVWKSTDNGVTWTQISSTDQSDNYSFNSSFDYISKVMVSPSTGSIFIASNGVGILRSTDGQNFNVVLGGLGEHSWSDFDIAPNGDIVAVISQETSGTTPTNTPGVYVSTNDGTSWSDVSPAFFPGTYQRSVISLAPSSPNEVYVLTSVNGTPVLSYIDLDNAANNEDRTANLPDYGEPSGEFNLQGGYNMLVKVHPTSPETVITGGTNLYISFDGYTTAQPADPNDMWIGGYSTDNNVSGYSNHHADQHVVFFDPNDPDKVWSGHDGGVSLTSSITTTPVSWVDKNNGYNVTQFYGVSLHRQAGDERIMGGTQDNGTPFFNYSIMGESSSSIDLSSGDGSYSYFADDYAYVSSQNGNVLRLTYLQDGGLDCFFNGCGSTQPMEWTSVEPDDASGQLFIHPFKIDPTFNNTMYYPEADSIWRNTQLDQIPSYENSTMSGWSKIPGVSVGGGMNGYTITTLEVSVDNPSSTLYYAGYNDSGSPKIFKINNANSHNTAEDISIVVASSGSYPHDISVNPTDGNELLVIFSNYNVPSIFHSSDGGSSWSSVEGNLNGDINTPGPSVRTSAIIETTGGPVYYVGTSTGVYSTTDLNGALTTWTREAESMIGKSVVEFMDLRPVDNYLAVGTHGRGLFLGEPGSANSIGESQNTDRPNGFSLNQNYPNPFNPTTSISFSLPTSSRVSLAVFDISGRKVLDLLSNSPMSTGDHTIKFDAGDLASGVYLYRMEVYAENGSTQLTETRRMTLIK</sequence>
<evidence type="ECO:0000313" key="3">
    <source>
        <dbReference type="Proteomes" id="UP001597460"/>
    </source>
</evidence>
<comment type="caution">
    <text evidence="2">The sequence shown here is derived from an EMBL/GenBank/DDBJ whole genome shotgun (WGS) entry which is preliminary data.</text>
</comment>
<dbReference type="SUPFAM" id="SSF110296">
    <property type="entry name" value="Oligoxyloglucan reducing end-specific cellobiohydrolase"/>
    <property type="match status" value="2"/>
</dbReference>
<gene>
    <name evidence="2" type="ORF">ACFSVN_01645</name>
</gene>
<dbReference type="RefSeq" id="WP_390297636.1">
    <property type="nucleotide sequence ID" value="NZ_JBHULI010000002.1"/>
</dbReference>
<evidence type="ECO:0000313" key="2">
    <source>
        <dbReference type="EMBL" id="MFD2531144.1"/>
    </source>
</evidence>
<dbReference type="Gene3D" id="2.130.10.10">
    <property type="entry name" value="YVTN repeat-like/Quinoprotein amine dehydrogenase"/>
    <property type="match status" value="3"/>
</dbReference>
<dbReference type="InterPro" id="IPR015943">
    <property type="entry name" value="WD40/YVTN_repeat-like_dom_sf"/>
</dbReference>
<dbReference type="Proteomes" id="UP001597460">
    <property type="component" value="Unassembled WGS sequence"/>
</dbReference>
<proteinExistence type="predicted"/>
<dbReference type="EMBL" id="JBHULI010000002">
    <property type="protein sequence ID" value="MFD2531144.1"/>
    <property type="molecule type" value="Genomic_DNA"/>
</dbReference>
<dbReference type="NCBIfam" id="TIGR04183">
    <property type="entry name" value="Por_Secre_tail"/>
    <property type="match status" value="1"/>
</dbReference>